<dbReference type="GO" id="GO:0015483">
    <property type="term" value="F:long-chain fatty acid transporting porin activity"/>
    <property type="evidence" value="ECO:0007669"/>
    <property type="project" value="TreeGrafter"/>
</dbReference>
<evidence type="ECO:0000256" key="8">
    <source>
        <dbReference type="SAM" id="SignalP"/>
    </source>
</evidence>
<evidence type="ECO:0000256" key="5">
    <source>
        <dbReference type="ARBA" id="ARBA00022729"/>
    </source>
</evidence>
<evidence type="ECO:0000313" key="10">
    <source>
        <dbReference type="Proteomes" id="UP000184694"/>
    </source>
</evidence>
<dbReference type="AlphaFoldDB" id="A0A1N6DF07"/>
<evidence type="ECO:0000256" key="4">
    <source>
        <dbReference type="ARBA" id="ARBA00022692"/>
    </source>
</evidence>
<keyword evidence="7" id="KW-0998">Cell outer membrane</keyword>
<evidence type="ECO:0000313" key="9">
    <source>
        <dbReference type="EMBL" id="SIN69368.1"/>
    </source>
</evidence>
<dbReference type="PANTHER" id="PTHR35093:SF8">
    <property type="entry name" value="OUTER MEMBRANE PROTEIN NMB0088-RELATED"/>
    <property type="match status" value="1"/>
</dbReference>
<gene>
    <name evidence="9" type="ORF">SAMN02745161_0080</name>
</gene>
<evidence type="ECO:0000256" key="7">
    <source>
        <dbReference type="ARBA" id="ARBA00023237"/>
    </source>
</evidence>
<dbReference type="GO" id="GO:0009279">
    <property type="term" value="C:cell outer membrane"/>
    <property type="evidence" value="ECO:0007669"/>
    <property type="project" value="UniProtKB-SubCell"/>
</dbReference>
<evidence type="ECO:0000256" key="6">
    <source>
        <dbReference type="ARBA" id="ARBA00023136"/>
    </source>
</evidence>
<feature type="chain" id="PRO_5012319878" evidence="8">
    <location>
        <begin position="25"/>
        <end position="409"/>
    </location>
</feature>
<dbReference type="PANTHER" id="PTHR35093">
    <property type="entry name" value="OUTER MEMBRANE PROTEIN NMB0088-RELATED"/>
    <property type="match status" value="1"/>
</dbReference>
<comment type="similarity">
    <text evidence="2">Belongs to the OmpP1/FadL family.</text>
</comment>
<dbReference type="EMBL" id="FSRG01000003">
    <property type="protein sequence ID" value="SIN69368.1"/>
    <property type="molecule type" value="Genomic_DNA"/>
</dbReference>
<protein>
    <submittedName>
        <fullName evidence="9">Long-chain fatty acid transport protein</fullName>
    </submittedName>
</protein>
<keyword evidence="6" id="KW-0472">Membrane</keyword>
<evidence type="ECO:0000256" key="3">
    <source>
        <dbReference type="ARBA" id="ARBA00022452"/>
    </source>
</evidence>
<feature type="signal peptide" evidence="8">
    <location>
        <begin position="1"/>
        <end position="24"/>
    </location>
</feature>
<dbReference type="InterPro" id="IPR005017">
    <property type="entry name" value="OMPP1/FadL/TodX"/>
</dbReference>
<name>A0A1N6DF07_9BACT</name>
<accession>A0A1N6DF07</accession>
<keyword evidence="3" id="KW-1134">Transmembrane beta strand</keyword>
<dbReference type="STRING" id="1121457.SAMN02745161_0080"/>
<proteinExistence type="inferred from homology"/>
<organism evidence="9 10">
    <name type="scientific">Halodesulfovibrio marinisediminis DSM 17456</name>
    <dbReference type="NCBI Taxonomy" id="1121457"/>
    <lineage>
        <taxon>Bacteria</taxon>
        <taxon>Pseudomonadati</taxon>
        <taxon>Thermodesulfobacteriota</taxon>
        <taxon>Desulfovibrionia</taxon>
        <taxon>Desulfovibrionales</taxon>
        <taxon>Desulfovibrionaceae</taxon>
        <taxon>Halodesulfovibrio</taxon>
    </lineage>
</organism>
<evidence type="ECO:0000256" key="2">
    <source>
        <dbReference type="ARBA" id="ARBA00008163"/>
    </source>
</evidence>
<comment type="subcellular location">
    <subcellularLocation>
        <location evidence="1">Cell outer membrane</location>
        <topology evidence="1">Multi-pass membrane protein</topology>
    </subcellularLocation>
</comment>
<dbReference type="Proteomes" id="UP000184694">
    <property type="component" value="Unassembled WGS sequence"/>
</dbReference>
<dbReference type="SUPFAM" id="SSF56935">
    <property type="entry name" value="Porins"/>
    <property type="match status" value="1"/>
</dbReference>
<dbReference type="RefSeq" id="WP_074214990.1">
    <property type="nucleotide sequence ID" value="NZ_FSRG01000003.1"/>
</dbReference>
<evidence type="ECO:0000256" key="1">
    <source>
        <dbReference type="ARBA" id="ARBA00004571"/>
    </source>
</evidence>
<keyword evidence="4" id="KW-0812">Transmembrane</keyword>
<keyword evidence="10" id="KW-1185">Reference proteome</keyword>
<sequence length="409" mass="44417">MKRHFLSIVASCVLLLAVSTSASAAGFALYEWSARGNALGGTLVGRADDPSAVAYNPAGLTQLEGTHLAVGSSFASPIAEVETTDGSGATTTAKSNDALFPIPHFYVTHKINDKWAVGFGEYSRFGLGFGFDDDWAGRYNVYDAKIISLSLNPNIAYKITDRLSAAVGIEYVYVDVAIKKAYPTGGRSKLTGSGDGVAVTAGLHYKLDKWRFGVGYHSQAKVDATGDTDISGSTPTMGYLPDGEYDTDASIVLPDMISFGITYYPIEELSIELAAVNTRWSTYRNFDLTLDTPYGDKPVFQEKDWNDVWRFSLGAEYDINENWTVRGSYTYDEAPENSRYVDYMIPAADRHLIGAGVGYKIDNWTIDLAYTYIIAESVNYDHSEAPGTSDGKSKNGVTHIGAVTVGYAF</sequence>
<dbReference type="Gene3D" id="2.40.160.60">
    <property type="entry name" value="Outer membrane protein transport protein (OMPP1/FadL/TodX)"/>
    <property type="match status" value="1"/>
</dbReference>
<keyword evidence="5 8" id="KW-0732">Signal</keyword>
<dbReference type="OrthoDB" id="9922at2"/>
<reference evidence="10" key="1">
    <citation type="submission" date="2016-11" db="EMBL/GenBank/DDBJ databases">
        <authorList>
            <person name="Varghese N."/>
            <person name="Submissions S."/>
        </authorList>
    </citation>
    <scope>NUCLEOTIDE SEQUENCE [LARGE SCALE GENOMIC DNA]</scope>
    <source>
        <strain evidence="10">DSM 17456</strain>
    </source>
</reference>
<dbReference type="Pfam" id="PF03349">
    <property type="entry name" value="Toluene_X"/>
    <property type="match status" value="1"/>
</dbReference>